<sequence length="194" mass="20555">MGTLRLTASTREWLDSRRAKLRTAATRCDAASRDYNRRDAELTDLAERSGWDDLKTDKVKAANRGLTAAYGATTFWQQEVQRLAADIQAELAYQRAMADAADEPSPSWPAAADRTVPRPSYRPRPYATDDAGAVRLGGLVEPAPLIDPALRDTNSPTGPSPSGLPHVSGPVGGKQGAAAMGVTAAPTPTEGGAR</sequence>
<dbReference type="Proteomes" id="UP000622245">
    <property type="component" value="Unassembled WGS sequence"/>
</dbReference>
<protein>
    <recommendedName>
        <fullName evidence="4">PPE family protein</fullName>
    </recommendedName>
</protein>
<accession>A0ABS1YCQ4</accession>
<feature type="region of interest" description="Disordered" evidence="1">
    <location>
        <begin position="98"/>
        <end position="129"/>
    </location>
</feature>
<evidence type="ECO:0008006" key="4">
    <source>
        <dbReference type="Google" id="ProtNLM"/>
    </source>
</evidence>
<dbReference type="RefSeq" id="WP_203147548.1">
    <property type="nucleotide sequence ID" value="NZ_JAEVHL010000017.1"/>
</dbReference>
<gene>
    <name evidence="2" type="ORF">JM949_06545</name>
</gene>
<dbReference type="EMBL" id="JAEVHL010000017">
    <property type="protein sequence ID" value="MBM0275142.1"/>
    <property type="molecule type" value="Genomic_DNA"/>
</dbReference>
<keyword evidence="3" id="KW-1185">Reference proteome</keyword>
<comment type="caution">
    <text evidence="2">The sequence shown here is derived from an EMBL/GenBank/DDBJ whole genome shotgun (WGS) entry which is preliminary data.</text>
</comment>
<evidence type="ECO:0000313" key="3">
    <source>
        <dbReference type="Proteomes" id="UP000622245"/>
    </source>
</evidence>
<organism evidence="2 3">
    <name type="scientific">Micromonospora tarensis</name>
    <dbReference type="NCBI Taxonomy" id="2806100"/>
    <lineage>
        <taxon>Bacteria</taxon>
        <taxon>Bacillati</taxon>
        <taxon>Actinomycetota</taxon>
        <taxon>Actinomycetes</taxon>
        <taxon>Micromonosporales</taxon>
        <taxon>Micromonosporaceae</taxon>
        <taxon>Micromonospora</taxon>
    </lineage>
</organism>
<evidence type="ECO:0000313" key="2">
    <source>
        <dbReference type="EMBL" id="MBM0275142.1"/>
    </source>
</evidence>
<name>A0ABS1YCQ4_9ACTN</name>
<evidence type="ECO:0000256" key="1">
    <source>
        <dbReference type="SAM" id="MobiDB-lite"/>
    </source>
</evidence>
<proteinExistence type="predicted"/>
<reference evidence="2 3" key="1">
    <citation type="submission" date="2021-01" db="EMBL/GenBank/DDBJ databases">
        <title>Draft genome sequence of Micromonospora sp. strain STR1s_6.</title>
        <authorList>
            <person name="Karlyshev A."/>
            <person name="Jawad R."/>
        </authorList>
    </citation>
    <scope>NUCLEOTIDE SEQUENCE [LARGE SCALE GENOMIC DNA]</scope>
    <source>
        <strain evidence="2 3">STR1S-6</strain>
    </source>
</reference>
<feature type="region of interest" description="Disordered" evidence="1">
    <location>
        <begin position="144"/>
        <end position="194"/>
    </location>
</feature>